<dbReference type="PANTHER" id="PTHR30560:SF3">
    <property type="entry name" value="TRIGGER FACTOR-LIKE PROTEIN TIG, CHLOROPLASTIC"/>
    <property type="match status" value="1"/>
</dbReference>
<dbReference type="HAMAP" id="MF_00303">
    <property type="entry name" value="Trigger_factor_Tig"/>
    <property type="match status" value="1"/>
</dbReference>
<evidence type="ECO:0000256" key="13">
    <source>
        <dbReference type="RuleBase" id="RU003914"/>
    </source>
</evidence>
<dbReference type="PROSITE" id="PS50059">
    <property type="entry name" value="FKBP_PPIASE"/>
    <property type="match status" value="1"/>
</dbReference>
<evidence type="ECO:0000256" key="1">
    <source>
        <dbReference type="ARBA" id="ARBA00000971"/>
    </source>
</evidence>
<evidence type="ECO:0000256" key="7">
    <source>
        <dbReference type="ARBA" id="ARBA00023186"/>
    </source>
</evidence>
<dbReference type="GO" id="GO:0043335">
    <property type="term" value="P:protein unfolding"/>
    <property type="evidence" value="ECO:0007669"/>
    <property type="project" value="TreeGrafter"/>
</dbReference>
<dbReference type="Pfam" id="PF05697">
    <property type="entry name" value="Trigger_N"/>
    <property type="match status" value="1"/>
</dbReference>
<dbReference type="KEGG" id="fper:ACH24_03700"/>
<dbReference type="Proteomes" id="UP000242800">
    <property type="component" value="Chromosome"/>
</dbReference>
<keyword evidence="11" id="KW-0963">Cytoplasm</keyword>
<keyword evidence="16" id="KW-1185">Reference proteome</keyword>
<keyword evidence="7 11" id="KW-0143">Chaperone</keyword>
<dbReference type="GO" id="GO:0051083">
    <property type="term" value="P:'de novo' cotranslational protein folding"/>
    <property type="evidence" value="ECO:0007669"/>
    <property type="project" value="TreeGrafter"/>
</dbReference>
<dbReference type="RefSeq" id="WP_064461214.1">
    <property type="nucleotide sequence ID" value="NZ_CP012505.1"/>
</dbReference>
<dbReference type="InterPro" id="IPR008880">
    <property type="entry name" value="Trigger_fac_C"/>
</dbReference>
<dbReference type="GO" id="GO:0044183">
    <property type="term" value="F:protein folding chaperone"/>
    <property type="evidence" value="ECO:0007669"/>
    <property type="project" value="TreeGrafter"/>
</dbReference>
<evidence type="ECO:0000256" key="5">
    <source>
        <dbReference type="ARBA" id="ARBA00022618"/>
    </source>
</evidence>
<comment type="similarity">
    <text evidence="2 11 13">Belongs to the FKBP-type PPIase family. Tig subfamily.</text>
</comment>
<dbReference type="InterPro" id="IPR001179">
    <property type="entry name" value="PPIase_FKBP_dom"/>
</dbReference>
<keyword evidence="9 11" id="KW-0131">Cell cycle</keyword>
<dbReference type="NCBIfam" id="TIGR00115">
    <property type="entry name" value="tig"/>
    <property type="match status" value="1"/>
</dbReference>
<dbReference type="GO" id="GO:0015031">
    <property type="term" value="P:protein transport"/>
    <property type="evidence" value="ECO:0007669"/>
    <property type="project" value="UniProtKB-UniRule"/>
</dbReference>
<dbReference type="SUPFAM" id="SSF109998">
    <property type="entry name" value="Triger factor/SurA peptide-binding domain-like"/>
    <property type="match status" value="1"/>
</dbReference>
<dbReference type="Gene3D" id="1.10.3120.10">
    <property type="entry name" value="Trigger factor, C-terminal domain"/>
    <property type="match status" value="1"/>
</dbReference>
<evidence type="ECO:0000256" key="12">
    <source>
        <dbReference type="PROSITE-ProRule" id="PRU00277"/>
    </source>
</evidence>
<evidence type="ECO:0000313" key="16">
    <source>
        <dbReference type="Proteomes" id="UP000242800"/>
    </source>
</evidence>
<dbReference type="InterPro" id="IPR008881">
    <property type="entry name" value="Trigger_fac_ribosome-bd_bac"/>
</dbReference>
<dbReference type="EC" id="5.2.1.8" evidence="3 11"/>
<dbReference type="GO" id="GO:0043022">
    <property type="term" value="F:ribosome binding"/>
    <property type="evidence" value="ECO:0007669"/>
    <property type="project" value="TreeGrafter"/>
</dbReference>
<evidence type="ECO:0000259" key="14">
    <source>
        <dbReference type="PROSITE" id="PS50059"/>
    </source>
</evidence>
<evidence type="ECO:0000256" key="2">
    <source>
        <dbReference type="ARBA" id="ARBA00005464"/>
    </source>
</evidence>
<dbReference type="AlphaFoldDB" id="A0AAC8VE53"/>
<dbReference type="EMBL" id="CP012505">
    <property type="protein sequence ID" value="ALB01798.1"/>
    <property type="molecule type" value="Genomic_DNA"/>
</dbReference>
<keyword evidence="5 11" id="KW-0132">Cell division</keyword>
<comment type="function">
    <text evidence="11">Involved in protein export. Acts as a chaperone by maintaining the newly synthesized protein in an open conformation. Functions as a peptidyl-prolyl cis-trans isomerase.</text>
</comment>
<dbReference type="Pfam" id="PF05698">
    <property type="entry name" value="Trigger_C"/>
    <property type="match status" value="1"/>
</dbReference>
<accession>A0AAC8VE53</accession>
<dbReference type="InterPro" id="IPR027304">
    <property type="entry name" value="Trigger_fact/SurA_dom_sf"/>
</dbReference>
<dbReference type="InterPro" id="IPR036611">
    <property type="entry name" value="Trigger_fac_ribosome-bd_sf"/>
</dbReference>
<evidence type="ECO:0000256" key="8">
    <source>
        <dbReference type="ARBA" id="ARBA00023235"/>
    </source>
</evidence>
<keyword evidence="6 11" id="KW-0697">Rotamase</keyword>
<dbReference type="SUPFAM" id="SSF54534">
    <property type="entry name" value="FKBP-like"/>
    <property type="match status" value="1"/>
</dbReference>
<feature type="domain" description="PPIase FKBP-type" evidence="14">
    <location>
        <begin position="160"/>
        <end position="248"/>
    </location>
</feature>
<evidence type="ECO:0000313" key="15">
    <source>
        <dbReference type="EMBL" id="ALB01798.1"/>
    </source>
</evidence>
<comment type="subcellular location">
    <subcellularLocation>
        <location evidence="11">Cytoplasm</location>
    </subcellularLocation>
    <text evidence="11">About half TF is bound to the ribosome near the polypeptide exit tunnel while the other half is free in the cytoplasm.</text>
</comment>
<name>A0AAC8VE53_9GAMM</name>
<comment type="domain">
    <text evidence="11">Consists of 3 domains; the N-terminus binds the ribosome, the middle domain has PPIase activity, while the C-terminus has intrinsic chaperone activity on its own.</text>
</comment>
<gene>
    <name evidence="11" type="primary">tig</name>
    <name evidence="15" type="ORF">ACH24_03700</name>
</gene>
<proteinExistence type="inferred from homology"/>
<dbReference type="InterPro" id="IPR005215">
    <property type="entry name" value="Trig_fac"/>
</dbReference>
<keyword evidence="8 11" id="KW-0413">Isomerase</keyword>
<evidence type="ECO:0000256" key="4">
    <source>
        <dbReference type="ARBA" id="ARBA00016902"/>
    </source>
</evidence>
<dbReference type="InterPro" id="IPR046357">
    <property type="entry name" value="PPIase_dom_sf"/>
</dbReference>
<reference evidence="15 16" key="1">
    <citation type="journal article" date="2016" name="Int. J. Syst. Evol. Microbiol.">
        <title>Reclassification of Wolbachia persica as Francisella persica comb. nov. and emended description of the family Francisellaceae.</title>
        <authorList>
            <person name="Larson M.A."/>
            <person name="Nalbantoglu U."/>
            <person name="Sayood K."/>
            <person name="Zentz E.B."/>
            <person name="Cer R.Z."/>
            <person name="Iwen P.C."/>
            <person name="Francesconi S.C."/>
            <person name="Bishop-Lilly K.A."/>
            <person name="Mokashi V.P."/>
            <person name="Sjostedt A."/>
            <person name="Hinrichs S.H."/>
        </authorList>
    </citation>
    <scope>NUCLEOTIDE SEQUENCE [LARGE SCALE GENOMIC DNA]</scope>
    <source>
        <strain evidence="15 16">FSC845</strain>
    </source>
</reference>
<dbReference type="PANTHER" id="PTHR30560">
    <property type="entry name" value="TRIGGER FACTOR CHAPERONE AND PEPTIDYL-PROLYL CIS/TRANS ISOMERASE"/>
    <property type="match status" value="1"/>
</dbReference>
<dbReference type="GO" id="GO:0003755">
    <property type="term" value="F:peptidyl-prolyl cis-trans isomerase activity"/>
    <property type="evidence" value="ECO:0007669"/>
    <property type="project" value="UniProtKB-UniRule"/>
</dbReference>
<evidence type="ECO:0000256" key="9">
    <source>
        <dbReference type="ARBA" id="ARBA00023306"/>
    </source>
</evidence>
<dbReference type="FunFam" id="3.10.50.40:FF:000001">
    <property type="entry name" value="Trigger factor"/>
    <property type="match status" value="1"/>
</dbReference>
<protein>
    <recommendedName>
        <fullName evidence="4 11">Trigger factor</fullName>
        <shortName evidence="11">TF</shortName>
        <ecNumber evidence="3 11">5.2.1.8</ecNumber>
    </recommendedName>
    <alternativeName>
        <fullName evidence="10 11">PPIase</fullName>
    </alternativeName>
</protein>
<sequence length="442" mass="49914">MQVTVEKKEGIHCSLLIEVPANEIDSVVSKEINRTAKTIKMDGFRPGKVPAGIVKKKYGEQIRMEVISDLIPQKYSKAIQDEKLVVAGIEVELKENKEGQSLKFVANLELFPEFEVTDFDKIEVQKPVVELTDKEVKQMIENLRKQFATFSEVDKIVEKGDKVTIDFVCKKDGEAFQGSTANDTDVIIGSGQMIPGFEDGIIGMKKGEQKTITATFPQDYQNKDLAGAEAIFDITVNKIQQAELPEVDDEFVKKFGVKGGVDTFENEIKENMQRELKFILQRKVKDQIFKGLREIAEFETPKSLIKREIDAAKQNLLKQMGGDKGFDVSQLPDNLFEANAKQKVETSLILNNIVNSQEFKAEDAEVESLLNELVQAYEEPEKTKEHIKKNDKEMANLKALVIENKLTDWVLEQAKVTEKTEDFFDVIKESIQAQQSGFSTGF</sequence>
<dbReference type="InterPro" id="IPR037041">
    <property type="entry name" value="Trigger_fac_C_sf"/>
</dbReference>
<dbReference type="SUPFAM" id="SSF102735">
    <property type="entry name" value="Trigger factor ribosome-binding domain"/>
    <property type="match status" value="1"/>
</dbReference>
<dbReference type="GO" id="GO:0051301">
    <property type="term" value="P:cell division"/>
    <property type="evidence" value="ECO:0007669"/>
    <property type="project" value="UniProtKB-KW"/>
</dbReference>
<evidence type="ECO:0000256" key="10">
    <source>
        <dbReference type="ARBA" id="ARBA00029986"/>
    </source>
</evidence>
<dbReference type="Gene3D" id="3.30.70.1050">
    <property type="entry name" value="Trigger factor ribosome-binding domain"/>
    <property type="match status" value="1"/>
</dbReference>
<dbReference type="GO" id="GO:0005737">
    <property type="term" value="C:cytoplasm"/>
    <property type="evidence" value="ECO:0007669"/>
    <property type="project" value="UniProtKB-SubCell"/>
</dbReference>
<dbReference type="PIRSF" id="PIRSF003095">
    <property type="entry name" value="Trigger_factor"/>
    <property type="match status" value="1"/>
</dbReference>
<dbReference type="Gene3D" id="3.10.50.40">
    <property type="match status" value="1"/>
</dbReference>
<evidence type="ECO:0000256" key="3">
    <source>
        <dbReference type="ARBA" id="ARBA00013194"/>
    </source>
</evidence>
<dbReference type="Pfam" id="PF00254">
    <property type="entry name" value="FKBP_C"/>
    <property type="match status" value="1"/>
</dbReference>
<organism evidence="15 16">
    <name type="scientific">Francisella persica ATCC VR-331</name>
    <dbReference type="NCBI Taxonomy" id="1086726"/>
    <lineage>
        <taxon>Bacteria</taxon>
        <taxon>Pseudomonadati</taxon>
        <taxon>Pseudomonadota</taxon>
        <taxon>Gammaproteobacteria</taxon>
        <taxon>Thiotrichales</taxon>
        <taxon>Francisellaceae</taxon>
        <taxon>Francisella</taxon>
    </lineage>
</organism>
<evidence type="ECO:0000256" key="11">
    <source>
        <dbReference type="HAMAP-Rule" id="MF_00303"/>
    </source>
</evidence>
<evidence type="ECO:0000256" key="6">
    <source>
        <dbReference type="ARBA" id="ARBA00023110"/>
    </source>
</evidence>
<comment type="catalytic activity">
    <reaction evidence="1 11 12">
        <text>[protein]-peptidylproline (omega=180) = [protein]-peptidylproline (omega=0)</text>
        <dbReference type="Rhea" id="RHEA:16237"/>
        <dbReference type="Rhea" id="RHEA-COMP:10747"/>
        <dbReference type="Rhea" id="RHEA-COMP:10748"/>
        <dbReference type="ChEBI" id="CHEBI:83833"/>
        <dbReference type="ChEBI" id="CHEBI:83834"/>
        <dbReference type="EC" id="5.2.1.8"/>
    </reaction>
</comment>